<dbReference type="PANTHER" id="PTHR37957">
    <property type="entry name" value="BLR7070 PROTEIN"/>
    <property type="match status" value="1"/>
</dbReference>
<dbReference type="EMBL" id="CM032183">
    <property type="protein sequence ID" value="KAG7095023.1"/>
    <property type="molecule type" value="Genomic_DNA"/>
</dbReference>
<dbReference type="OrthoDB" id="425936at2759"/>
<evidence type="ECO:0000259" key="2">
    <source>
        <dbReference type="Pfam" id="PF13449"/>
    </source>
</evidence>
<comment type="caution">
    <text evidence="3">The sequence shown here is derived from an EMBL/GenBank/DDBJ whole genome shotgun (WGS) entry which is preliminary data.</text>
</comment>
<reference evidence="3" key="1">
    <citation type="journal article" date="2021" name="Genome Biol. Evol.">
        <title>The assembled and annotated genome of the fairy-ring fungus Marasmius oreades.</title>
        <authorList>
            <person name="Hiltunen M."/>
            <person name="Ament-Velasquez S.L."/>
            <person name="Johannesson H."/>
        </authorList>
    </citation>
    <scope>NUCLEOTIDE SEQUENCE</scope>
    <source>
        <strain evidence="3">03SP1</strain>
    </source>
</reference>
<dbReference type="PANTHER" id="PTHR37957:SF1">
    <property type="entry name" value="PHYTASE-LIKE DOMAIN-CONTAINING PROTEIN"/>
    <property type="match status" value="1"/>
</dbReference>
<dbReference type="RefSeq" id="XP_043011493.1">
    <property type="nucleotide sequence ID" value="XM_043150406.1"/>
</dbReference>
<feature type="chain" id="PRO_5040233349" description="Phytase-like domain-containing protein" evidence="1">
    <location>
        <begin position="22"/>
        <end position="487"/>
    </location>
</feature>
<evidence type="ECO:0000313" key="3">
    <source>
        <dbReference type="EMBL" id="KAG7095023.1"/>
    </source>
</evidence>
<feature type="domain" description="Phytase-like" evidence="2">
    <location>
        <begin position="148"/>
        <end position="384"/>
    </location>
</feature>
<feature type="signal peptide" evidence="1">
    <location>
        <begin position="1"/>
        <end position="21"/>
    </location>
</feature>
<dbReference type="KEGG" id="more:E1B28_005817"/>
<proteinExistence type="predicted"/>
<dbReference type="Pfam" id="PF13449">
    <property type="entry name" value="Phytase-like"/>
    <property type="match status" value="1"/>
</dbReference>
<accession>A0A9P7S628</accession>
<dbReference type="InterPro" id="IPR027372">
    <property type="entry name" value="Phytase-like_dom"/>
</dbReference>
<evidence type="ECO:0000256" key="1">
    <source>
        <dbReference type="SAM" id="SignalP"/>
    </source>
</evidence>
<dbReference type="Proteomes" id="UP001049176">
    <property type="component" value="Chromosome 3"/>
</dbReference>
<evidence type="ECO:0000313" key="4">
    <source>
        <dbReference type="Proteomes" id="UP001049176"/>
    </source>
</evidence>
<gene>
    <name evidence="3" type="ORF">E1B28_005817</name>
</gene>
<organism evidence="3 4">
    <name type="scientific">Marasmius oreades</name>
    <name type="common">fairy-ring Marasmius</name>
    <dbReference type="NCBI Taxonomy" id="181124"/>
    <lineage>
        <taxon>Eukaryota</taxon>
        <taxon>Fungi</taxon>
        <taxon>Dikarya</taxon>
        <taxon>Basidiomycota</taxon>
        <taxon>Agaricomycotina</taxon>
        <taxon>Agaricomycetes</taxon>
        <taxon>Agaricomycetidae</taxon>
        <taxon>Agaricales</taxon>
        <taxon>Marasmiineae</taxon>
        <taxon>Marasmiaceae</taxon>
        <taxon>Marasmius</taxon>
    </lineage>
</organism>
<sequence length="487" mass="52902">MALFKLGFFVVIACLSASSTASPTSIGRRSVTVTLDGVNYVNKGLVGFGLIPHDFKESTGDSLGGIGSAIALKRGTWAKGSNGTYTGTLLVRPDRGHNIDTTIDYQSRQHEIEFVLTPYTGSENLNFGDAQKTLQLTYKNTTLMFERNNTKTSGLDALAVRPTQGSDPELPIPSEEFSHLSLDVEGLVAAPDGTFWISDEYGPYIYHFSDDGHLVSAIQPPAAILPKDKNGNINFTSVESPTTGRSPNQGFEGLTLDPENNILYAMLQSATIQDGGDDESTSSFTRMVAYNISDDSKQPPLVGEWVIPLPVSNDKGKTRPSSEITFVSENIFLSLSRDGKGMGNDDSESKYKQADLFSIAHATNIQGMKFDDPSNPVAPNGKLDKSITPAKYVSFVDYLNDDDLKRFGLHNGGNFDETLIDSKWESLALAPVNDPKSPDDYFLFTVADNDFLTTKGVALGIPYDAGIDVNNQFMVFRVTLPRPIAKA</sequence>
<protein>
    <recommendedName>
        <fullName evidence="2">Phytase-like domain-containing protein</fullName>
    </recommendedName>
</protein>
<dbReference type="AlphaFoldDB" id="A0A9P7S628"/>
<dbReference type="SUPFAM" id="SSF63829">
    <property type="entry name" value="Calcium-dependent phosphotriesterase"/>
    <property type="match status" value="1"/>
</dbReference>
<name>A0A9P7S628_9AGAR</name>
<dbReference type="GeneID" id="66074893"/>
<keyword evidence="4" id="KW-1185">Reference proteome</keyword>
<keyword evidence="1" id="KW-0732">Signal</keyword>